<accession>A0AAD4JEB6</accession>
<sequence length="86" mass="10112">MDYVKILLWNSGILDVNSFPLLPKSLYWHSDHAGSESRMEFRDPKDNIKEIKVENWNMKSESRELPQTAKSDKYEGRADESKESKH</sequence>
<evidence type="ECO:0000313" key="2">
    <source>
        <dbReference type="EMBL" id="KAH6832228.1"/>
    </source>
</evidence>
<dbReference type="EMBL" id="SDAM02000072">
    <property type="protein sequence ID" value="KAH6832228.1"/>
    <property type="molecule type" value="Genomic_DNA"/>
</dbReference>
<gene>
    <name evidence="2" type="ORF">C2S53_005577</name>
</gene>
<feature type="region of interest" description="Disordered" evidence="1">
    <location>
        <begin position="56"/>
        <end position="86"/>
    </location>
</feature>
<dbReference type="AlphaFoldDB" id="A0AAD4JEB6"/>
<keyword evidence="3" id="KW-1185">Reference proteome</keyword>
<reference evidence="2 3" key="1">
    <citation type="journal article" date="2021" name="Nat. Commun.">
        <title>Incipient diploidization of the medicinal plant Perilla within 10,000 years.</title>
        <authorList>
            <person name="Zhang Y."/>
            <person name="Shen Q."/>
            <person name="Leng L."/>
            <person name="Zhang D."/>
            <person name="Chen S."/>
            <person name="Shi Y."/>
            <person name="Ning Z."/>
            <person name="Chen S."/>
        </authorList>
    </citation>
    <scope>NUCLEOTIDE SEQUENCE [LARGE SCALE GENOMIC DNA]</scope>
    <source>
        <strain evidence="3">cv. PC099</strain>
    </source>
</reference>
<comment type="caution">
    <text evidence="2">The sequence shown here is derived from an EMBL/GenBank/DDBJ whole genome shotgun (WGS) entry which is preliminary data.</text>
</comment>
<protein>
    <submittedName>
        <fullName evidence="2">Uncharacterized protein</fullName>
    </submittedName>
</protein>
<evidence type="ECO:0000313" key="3">
    <source>
        <dbReference type="Proteomes" id="UP001190926"/>
    </source>
</evidence>
<feature type="compositionally biased region" description="Basic and acidic residues" evidence="1">
    <location>
        <begin position="60"/>
        <end position="86"/>
    </location>
</feature>
<evidence type="ECO:0000256" key="1">
    <source>
        <dbReference type="SAM" id="MobiDB-lite"/>
    </source>
</evidence>
<dbReference type="Proteomes" id="UP001190926">
    <property type="component" value="Unassembled WGS sequence"/>
</dbReference>
<organism evidence="2 3">
    <name type="scientific">Perilla frutescens var. hirtella</name>
    <name type="common">Perilla citriodora</name>
    <name type="synonym">Perilla setoyensis</name>
    <dbReference type="NCBI Taxonomy" id="608512"/>
    <lineage>
        <taxon>Eukaryota</taxon>
        <taxon>Viridiplantae</taxon>
        <taxon>Streptophyta</taxon>
        <taxon>Embryophyta</taxon>
        <taxon>Tracheophyta</taxon>
        <taxon>Spermatophyta</taxon>
        <taxon>Magnoliopsida</taxon>
        <taxon>eudicotyledons</taxon>
        <taxon>Gunneridae</taxon>
        <taxon>Pentapetalae</taxon>
        <taxon>asterids</taxon>
        <taxon>lamiids</taxon>
        <taxon>Lamiales</taxon>
        <taxon>Lamiaceae</taxon>
        <taxon>Nepetoideae</taxon>
        <taxon>Elsholtzieae</taxon>
        <taxon>Perilla</taxon>
    </lineage>
</organism>
<name>A0AAD4JEB6_PERFH</name>
<proteinExistence type="predicted"/>